<comment type="caution">
    <text evidence="1">The sequence shown here is derived from an EMBL/GenBank/DDBJ whole genome shotgun (WGS) entry which is preliminary data.</text>
</comment>
<dbReference type="SUPFAM" id="SSF53335">
    <property type="entry name" value="S-adenosyl-L-methionine-dependent methyltransferases"/>
    <property type="match status" value="1"/>
</dbReference>
<dbReference type="AlphaFoldDB" id="A0A927A0H5"/>
<sequence length="210" mass="23296">MNTNPDKKQFAPATQRNREAILEVLLQVLPTNGTILEIASGTGEHAVFFAPHLAPRKWLPSDPNPMLRESITAWAEEFKSDHLYPPLDLDAQLPVWPVEKDKVTDSSIIAIININMIHISPWSACLGLMAGAGRILPPGGILYLYGPYKQNRQHTAPSNAAFDESLQSQNPAWGVRNLEDVVEAAKAENLTLQKVYQMPANNLSLIFKHN</sequence>
<accession>A0A927A0H5</accession>
<proteinExistence type="predicted"/>
<dbReference type="Pfam" id="PF06080">
    <property type="entry name" value="DUF938"/>
    <property type="match status" value="1"/>
</dbReference>
<dbReference type="Proteomes" id="UP000662185">
    <property type="component" value="Unassembled WGS sequence"/>
</dbReference>
<keyword evidence="2" id="KW-1185">Reference proteome</keyword>
<evidence type="ECO:0000313" key="1">
    <source>
        <dbReference type="EMBL" id="MBD2294907.1"/>
    </source>
</evidence>
<evidence type="ECO:0000313" key="2">
    <source>
        <dbReference type="Proteomes" id="UP000662185"/>
    </source>
</evidence>
<name>A0A927A0H5_9NOST</name>
<dbReference type="InterPro" id="IPR029063">
    <property type="entry name" value="SAM-dependent_MTases_sf"/>
</dbReference>
<dbReference type="PANTHER" id="PTHR20974">
    <property type="entry name" value="UPF0585 PROTEIN CG18661"/>
    <property type="match status" value="1"/>
</dbReference>
<dbReference type="RefSeq" id="WP_190561764.1">
    <property type="nucleotide sequence ID" value="NZ_JACJQU010000009.1"/>
</dbReference>
<organism evidence="1 2">
    <name type="scientific">Anabaena sphaerica FACHB-251</name>
    <dbReference type="NCBI Taxonomy" id="2692883"/>
    <lineage>
        <taxon>Bacteria</taxon>
        <taxon>Bacillati</taxon>
        <taxon>Cyanobacteriota</taxon>
        <taxon>Cyanophyceae</taxon>
        <taxon>Nostocales</taxon>
        <taxon>Nostocaceae</taxon>
        <taxon>Anabaena</taxon>
    </lineage>
</organism>
<reference evidence="2" key="1">
    <citation type="journal article" date="2020" name="ISME J.">
        <title>Comparative genomics reveals insights into cyanobacterial evolution and habitat adaptation.</title>
        <authorList>
            <person name="Chen M.Y."/>
            <person name="Teng W.K."/>
            <person name="Zhao L."/>
            <person name="Hu C.X."/>
            <person name="Zhou Y.K."/>
            <person name="Han B.P."/>
            <person name="Song L.R."/>
            <person name="Shu W.S."/>
        </authorList>
    </citation>
    <scope>NUCLEOTIDE SEQUENCE [LARGE SCALE GENOMIC DNA]</scope>
    <source>
        <strain evidence="2">FACHB-251</strain>
    </source>
</reference>
<dbReference type="EMBL" id="JACJQU010000009">
    <property type="protein sequence ID" value="MBD2294907.1"/>
    <property type="molecule type" value="Genomic_DNA"/>
</dbReference>
<dbReference type="InterPro" id="IPR010342">
    <property type="entry name" value="DUF938"/>
</dbReference>
<protein>
    <submittedName>
        <fullName evidence="1">DUF938 domain-containing protein</fullName>
    </submittedName>
</protein>
<gene>
    <name evidence="1" type="ORF">H6G06_15815</name>
</gene>
<dbReference type="PANTHER" id="PTHR20974:SF0">
    <property type="entry name" value="UPF0585 PROTEIN CG18661"/>
    <property type="match status" value="1"/>
</dbReference>
<dbReference type="Gene3D" id="3.40.50.150">
    <property type="entry name" value="Vaccinia Virus protein VP39"/>
    <property type="match status" value="1"/>
</dbReference>